<name>A0A0J6VH93_9HYPH</name>
<proteinExistence type="predicted"/>
<reference evidence="2 3" key="1">
    <citation type="submission" date="2015-03" db="EMBL/GenBank/DDBJ databases">
        <title>Genome sequencing of Methylobacterium tarhaniae DSM 25844.</title>
        <authorList>
            <person name="Chaudhry V."/>
            <person name="Patil P.B."/>
        </authorList>
    </citation>
    <scope>NUCLEOTIDE SEQUENCE [LARGE SCALE GENOMIC DNA]</scope>
    <source>
        <strain evidence="2 3">DSM 25844</strain>
    </source>
</reference>
<evidence type="ECO:0000313" key="3">
    <source>
        <dbReference type="Proteomes" id="UP000036449"/>
    </source>
</evidence>
<evidence type="ECO:0000313" key="2">
    <source>
        <dbReference type="EMBL" id="KMO38441.1"/>
    </source>
</evidence>
<feature type="region of interest" description="Disordered" evidence="1">
    <location>
        <begin position="62"/>
        <end position="90"/>
    </location>
</feature>
<accession>A0A0J6VH93</accession>
<organism evidence="2 3">
    <name type="scientific">Methylobacterium tarhaniae</name>
    <dbReference type="NCBI Taxonomy" id="1187852"/>
    <lineage>
        <taxon>Bacteria</taxon>
        <taxon>Pseudomonadati</taxon>
        <taxon>Pseudomonadota</taxon>
        <taxon>Alphaproteobacteria</taxon>
        <taxon>Hyphomicrobiales</taxon>
        <taxon>Methylobacteriaceae</taxon>
        <taxon>Methylobacterium</taxon>
    </lineage>
</organism>
<dbReference type="AlphaFoldDB" id="A0A0J6VH93"/>
<sequence>MQGTMAATETAGRSTTVAAAAEEAAVNVDTVAAAAEELGASVYEMASQGQSSAGLAQAAVAEVNETRQPEPSVFRGFRALPPGSWTKTGG</sequence>
<dbReference type="EMBL" id="LABZ01000122">
    <property type="protein sequence ID" value="KMO38441.1"/>
    <property type="molecule type" value="Genomic_DNA"/>
</dbReference>
<gene>
    <name evidence="2" type="ORF">VQ03_16925</name>
</gene>
<comment type="caution">
    <text evidence="2">The sequence shown here is derived from an EMBL/GenBank/DDBJ whole genome shotgun (WGS) entry which is preliminary data.</text>
</comment>
<evidence type="ECO:0000256" key="1">
    <source>
        <dbReference type="SAM" id="MobiDB-lite"/>
    </source>
</evidence>
<keyword evidence="3" id="KW-1185">Reference proteome</keyword>
<protein>
    <recommendedName>
        <fullName evidence="4">Methyl-accepting transducer domain-containing protein</fullName>
    </recommendedName>
</protein>
<evidence type="ECO:0008006" key="4">
    <source>
        <dbReference type="Google" id="ProtNLM"/>
    </source>
</evidence>
<dbReference type="PATRIC" id="fig|1187852.3.peg.654"/>
<dbReference type="Proteomes" id="UP000036449">
    <property type="component" value="Unassembled WGS sequence"/>
</dbReference>